<dbReference type="InterPro" id="IPR000719">
    <property type="entry name" value="Prot_kinase_dom"/>
</dbReference>
<protein>
    <submittedName>
        <fullName evidence="7">Uncharacterized protein</fullName>
    </submittedName>
</protein>
<dbReference type="SUPFAM" id="SSF56112">
    <property type="entry name" value="Protein kinase-like (PK-like)"/>
    <property type="match status" value="1"/>
</dbReference>
<dbReference type="PROSITE" id="PS50011">
    <property type="entry name" value="PROTEIN_KINASE_DOM"/>
    <property type="match status" value="1"/>
</dbReference>
<feature type="domain" description="Protein kinase" evidence="6">
    <location>
        <begin position="205"/>
        <end position="470"/>
    </location>
</feature>
<dbReference type="FunFam" id="1.10.510.10:FF:000571">
    <property type="entry name" value="Maternal embryonic leucine zipper kinase"/>
    <property type="match status" value="1"/>
</dbReference>
<accession>A0A7S2WMR7</accession>
<evidence type="ECO:0000256" key="1">
    <source>
        <dbReference type="ARBA" id="ARBA00022741"/>
    </source>
</evidence>
<evidence type="ECO:0000259" key="5">
    <source>
        <dbReference type="PROSITE" id="PS50006"/>
    </source>
</evidence>
<evidence type="ECO:0000313" key="7">
    <source>
        <dbReference type="EMBL" id="CAD9698016.1"/>
    </source>
</evidence>
<keyword evidence="2 3" id="KW-0067">ATP-binding</keyword>
<evidence type="ECO:0000256" key="2">
    <source>
        <dbReference type="ARBA" id="ARBA00022840"/>
    </source>
</evidence>
<dbReference type="PROSITE" id="PS00107">
    <property type="entry name" value="PROTEIN_KINASE_ATP"/>
    <property type="match status" value="1"/>
</dbReference>
<dbReference type="InterPro" id="IPR008984">
    <property type="entry name" value="SMAD_FHA_dom_sf"/>
</dbReference>
<dbReference type="PROSITE" id="PS00108">
    <property type="entry name" value="PROTEIN_KINASE_ST"/>
    <property type="match status" value="1"/>
</dbReference>
<feature type="region of interest" description="Disordered" evidence="4">
    <location>
        <begin position="473"/>
        <end position="541"/>
    </location>
</feature>
<gene>
    <name evidence="7" type="ORF">QSP1433_LOCUS13415</name>
</gene>
<evidence type="ECO:0000256" key="4">
    <source>
        <dbReference type="SAM" id="MobiDB-lite"/>
    </source>
</evidence>
<sequence>MEEDDCVVGSQSQFVATQNVCESQDDFSQPDSQMAREPWGRLTHTPMSSLFKQAGPYDLIDNESMLGRSKHCHINLKDPSISSFHCKVYREGNTVFVKDVGSTNGTSLNGVKLKRQVGYELHDGDKISLVRTKENRPRNSKNEVEDWYQFRFETNLADHMDVNTPKIPKSRKYSEVSPCATPAGLNGGPIGQDSRPRCEKMEALYSVKEQIGKGGYATVYRVVDRETGEQLAVKIIEKRQFQLNAPHRWRDQLNEAEILRKLNHPGIIKLKQKFATDEALFLVMELVRGGELFDRLVEGACYTEERAKLLTKNLLEAVKYLHDNDIVHRDLKPENILLVSKDDDTTIKLADFGVAKEERGGRATVCGTVNYIAPEVLKRQDSILGEGRYGKSVDMWSLGVVVFIMLTKCPPFEPISTDDKRSMEERVSDMFHSEEWMSIPPPAQNFVGCLLQIDETRRLTAAHALQHPWITSSVPSKQTEHEFQSESRTSSLLSEHQFTGPKQTISSPFAAKYNPDSMEGITKRKFPTPLRSQGRRQKVKR</sequence>
<dbReference type="InterPro" id="IPR011009">
    <property type="entry name" value="Kinase-like_dom_sf"/>
</dbReference>
<evidence type="ECO:0000259" key="6">
    <source>
        <dbReference type="PROSITE" id="PS50011"/>
    </source>
</evidence>
<evidence type="ECO:0000256" key="3">
    <source>
        <dbReference type="PROSITE-ProRule" id="PRU10141"/>
    </source>
</evidence>
<dbReference type="GO" id="GO:0005524">
    <property type="term" value="F:ATP binding"/>
    <property type="evidence" value="ECO:0007669"/>
    <property type="project" value="UniProtKB-UniRule"/>
</dbReference>
<dbReference type="InterPro" id="IPR000253">
    <property type="entry name" value="FHA_dom"/>
</dbReference>
<dbReference type="GO" id="GO:0004672">
    <property type="term" value="F:protein kinase activity"/>
    <property type="evidence" value="ECO:0007669"/>
    <property type="project" value="InterPro"/>
</dbReference>
<dbReference type="PANTHER" id="PTHR24347">
    <property type="entry name" value="SERINE/THREONINE-PROTEIN KINASE"/>
    <property type="match status" value="1"/>
</dbReference>
<dbReference type="CDD" id="cd05117">
    <property type="entry name" value="STKc_CAMK"/>
    <property type="match status" value="1"/>
</dbReference>
<dbReference type="Gene3D" id="2.60.200.20">
    <property type="match status" value="1"/>
</dbReference>
<keyword evidence="1 3" id="KW-0547">Nucleotide-binding</keyword>
<dbReference type="FunFam" id="3.30.200.20:FF:000042">
    <property type="entry name" value="Aurora kinase A"/>
    <property type="match status" value="1"/>
</dbReference>
<name>A0A7S2WMR7_9STRA</name>
<dbReference type="SUPFAM" id="SSF49879">
    <property type="entry name" value="SMAD/FHA domain"/>
    <property type="match status" value="1"/>
</dbReference>
<feature type="compositionally biased region" description="Polar residues" evidence="4">
    <location>
        <begin position="486"/>
        <end position="507"/>
    </location>
</feature>
<dbReference type="CDD" id="cd00060">
    <property type="entry name" value="FHA"/>
    <property type="match status" value="1"/>
</dbReference>
<dbReference type="InterPro" id="IPR017441">
    <property type="entry name" value="Protein_kinase_ATP_BS"/>
</dbReference>
<dbReference type="EMBL" id="HBHK01021069">
    <property type="protein sequence ID" value="CAD9698016.1"/>
    <property type="molecule type" value="Transcribed_RNA"/>
</dbReference>
<dbReference type="SMART" id="SM00240">
    <property type="entry name" value="FHA"/>
    <property type="match status" value="1"/>
</dbReference>
<feature type="binding site" evidence="3">
    <location>
        <position position="234"/>
    </location>
    <ligand>
        <name>ATP</name>
        <dbReference type="ChEBI" id="CHEBI:30616"/>
    </ligand>
</feature>
<proteinExistence type="predicted"/>
<reference evidence="7" key="1">
    <citation type="submission" date="2021-01" db="EMBL/GenBank/DDBJ databases">
        <authorList>
            <person name="Corre E."/>
            <person name="Pelletier E."/>
            <person name="Niang G."/>
            <person name="Scheremetjew M."/>
            <person name="Finn R."/>
            <person name="Kale V."/>
            <person name="Holt S."/>
            <person name="Cochrane G."/>
            <person name="Meng A."/>
            <person name="Brown T."/>
            <person name="Cohen L."/>
        </authorList>
    </citation>
    <scope>NUCLEOTIDE SEQUENCE</scope>
    <source>
        <strain evidence="7">NY070348D</strain>
    </source>
</reference>
<dbReference type="InterPro" id="IPR008271">
    <property type="entry name" value="Ser/Thr_kinase_AS"/>
</dbReference>
<feature type="domain" description="FHA" evidence="5">
    <location>
        <begin position="64"/>
        <end position="113"/>
    </location>
</feature>
<organism evidence="7">
    <name type="scientific">Mucochytrium quahogii</name>
    <dbReference type="NCBI Taxonomy" id="96639"/>
    <lineage>
        <taxon>Eukaryota</taxon>
        <taxon>Sar</taxon>
        <taxon>Stramenopiles</taxon>
        <taxon>Bigyra</taxon>
        <taxon>Labyrinthulomycetes</taxon>
        <taxon>Thraustochytrida</taxon>
        <taxon>Thraustochytriidae</taxon>
        <taxon>Mucochytrium</taxon>
    </lineage>
</organism>
<dbReference type="Gene3D" id="1.10.510.10">
    <property type="entry name" value="Transferase(Phosphotransferase) domain 1"/>
    <property type="match status" value="1"/>
</dbReference>
<dbReference type="Pfam" id="PF00069">
    <property type="entry name" value="Pkinase"/>
    <property type="match status" value="1"/>
</dbReference>
<dbReference type="AlphaFoldDB" id="A0A7S2WMR7"/>
<dbReference type="Pfam" id="PF00498">
    <property type="entry name" value="FHA"/>
    <property type="match status" value="1"/>
</dbReference>
<dbReference type="PROSITE" id="PS50006">
    <property type="entry name" value="FHA_DOMAIN"/>
    <property type="match status" value="1"/>
</dbReference>
<dbReference type="SMART" id="SM00220">
    <property type="entry name" value="S_TKc"/>
    <property type="match status" value="1"/>
</dbReference>